<keyword evidence="3" id="KW-0378">Hydrolase</keyword>
<evidence type="ECO:0000256" key="2">
    <source>
        <dbReference type="ARBA" id="ARBA00009329"/>
    </source>
</evidence>
<dbReference type="InterPro" id="IPR049303">
    <property type="entry name" value="Glyco_hydro_109_C"/>
</dbReference>
<keyword evidence="5" id="KW-0326">Glycosidase</keyword>
<comment type="similarity">
    <text evidence="2">Belongs to the Gfo/Idh/MocA family. Glycosyl hydrolase 109 subfamily.</text>
</comment>
<dbReference type="Gene3D" id="3.40.50.720">
    <property type="entry name" value="NAD(P)-binding Rossmann-like Domain"/>
    <property type="match status" value="1"/>
</dbReference>
<evidence type="ECO:0000313" key="8">
    <source>
        <dbReference type="EMBL" id="MBD2864695.1"/>
    </source>
</evidence>
<dbReference type="InterPro" id="IPR036291">
    <property type="entry name" value="NAD(P)-bd_dom_sf"/>
</dbReference>
<sequence length="418" mass="46361">MRRSETIGRDCRVAEIGNRRVKLGIVGLGVRGRGLLDTLLAMEDVDVPALCDLNDDKLQLGLDQVEAAGRAKAESYKDYNELLGREDIEGVIISTSWTSHFEIAIASMRAGKYAGSEVGAVASLEECWELVRTSEQTGVPCMLLENCNYGRDELAVLNMVKKGLFGELIHCQCGYEHDLRKGLAMDIDKRHYRVHHYLKRNGDNYPTHGLGPAAKCLNINRGNQFLTLTSMSSKARGLREWAVDNLGGDHPMTRVDVAQGDIVNTIIKCAGGETILLTLDTTLPRPYSRAGRVQGTKGIWMEDNNSIHIEGRSPEHAWESFDSYREEYEHPLWKQFLDMGVRGGHGGMDYLCLRAFIDSIAKQIATPIDVYDTAAWTAVSILSEQSVSMGGQPVPFPDFTKGKWISREPGPANPYSLE</sequence>
<dbReference type="GO" id="GO:0016798">
    <property type="term" value="F:hydrolase activity, acting on glycosyl bonds"/>
    <property type="evidence" value="ECO:0007669"/>
    <property type="project" value="UniProtKB-KW"/>
</dbReference>
<dbReference type="PANTHER" id="PTHR43818">
    <property type="entry name" value="BCDNA.GH03377"/>
    <property type="match status" value="1"/>
</dbReference>
<gene>
    <name evidence="8" type="ORF">IDH45_22190</name>
</gene>
<protein>
    <submittedName>
        <fullName evidence="8">Gfo/Idh/MocA family oxidoreductase</fullName>
    </submittedName>
</protein>
<dbReference type="PANTHER" id="PTHR43818:SF1">
    <property type="entry name" value="GLYCOSYL HYDROLASE FAMILY 109 PROTEIN"/>
    <property type="match status" value="1"/>
</dbReference>
<dbReference type="GO" id="GO:0000166">
    <property type="term" value="F:nucleotide binding"/>
    <property type="evidence" value="ECO:0007669"/>
    <property type="project" value="InterPro"/>
</dbReference>
<evidence type="ECO:0000256" key="5">
    <source>
        <dbReference type="ARBA" id="ARBA00023295"/>
    </source>
</evidence>
<dbReference type="InterPro" id="IPR050463">
    <property type="entry name" value="Gfo/Idh/MocA_oxidrdct_glycsds"/>
</dbReference>
<dbReference type="EMBL" id="JACXJA010000032">
    <property type="protein sequence ID" value="MBD2864695.1"/>
    <property type="molecule type" value="Genomic_DNA"/>
</dbReference>
<comment type="caution">
    <text evidence="8">The sequence shown here is derived from an EMBL/GenBank/DDBJ whole genome shotgun (WGS) entry which is preliminary data.</text>
</comment>
<reference evidence="8" key="1">
    <citation type="submission" date="2020-09" db="EMBL/GenBank/DDBJ databases">
        <title>A novel bacterium of genus Paenibacillus, isolated from South China Sea.</title>
        <authorList>
            <person name="Huang H."/>
            <person name="Mo K."/>
            <person name="Hu Y."/>
        </authorList>
    </citation>
    <scope>NUCLEOTIDE SEQUENCE</scope>
    <source>
        <strain evidence="8">IB182363</strain>
    </source>
</reference>
<feature type="domain" description="Gfo/Idh/MocA-like oxidoreductase N-terminal" evidence="6">
    <location>
        <begin position="22"/>
        <end position="142"/>
    </location>
</feature>
<comment type="cofactor">
    <cofactor evidence="1">
        <name>NAD(+)</name>
        <dbReference type="ChEBI" id="CHEBI:57540"/>
    </cofactor>
</comment>
<dbReference type="Gene3D" id="3.30.360.10">
    <property type="entry name" value="Dihydrodipicolinate Reductase, domain 2"/>
    <property type="match status" value="1"/>
</dbReference>
<feature type="domain" description="Glycosyl hydrolase 109 C-terminal" evidence="7">
    <location>
        <begin position="154"/>
        <end position="320"/>
    </location>
</feature>
<organism evidence="8 9">
    <name type="scientific">Paenibacillus oceani</name>
    <dbReference type="NCBI Taxonomy" id="2772510"/>
    <lineage>
        <taxon>Bacteria</taxon>
        <taxon>Bacillati</taxon>
        <taxon>Bacillota</taxon>
        <taxon>Bacilli</taxon>
        <taxon>Bacillales</taxon>
        <taxon>Paenibacillaceae</taxon>
        <taxon>Paenibacillus</taxon>
    </lineage>
</organism>
<evidence type="ECO:0000256" key="4">
    <source>
        <dbReference type="ARBA" id="ARBA00023027"/>
    </source>
</evidence>
<keyword evidence="4" id="KW-0520">NAD</keyword>
<dbReference type="Pfam" id="PF21252">
    <property type="entry name" value="Glyco_hydro_109_C"/>
    <property type="match status" value="1"/>
</dbReference>
<evidence type="ECO:0000256" key="3">
    <source>
        <dbReference type="ARBA" id="ARBA00022801"/>
    </source>
</evidence>
<dbReference type="Pfam" id="PF01408">
    <property type="entry name" value="GFO_IDH_MocA"/>
    <property type="match status" value="1"/>
</dbReference>
<evidence type="ECO:0000313" key="9">
    <source>
        <dbReference type="Proteomes" id="UP000639396"/>
    </source>
</evidence>
<dbReference type="InterPro" id="IPR000683">
    <property type="entry name" value="Gfo/Idh/MocA-like_OxRdtase_N"/>
</dbReference>
<keyword evidence="9" id="KW-1185">Reference proteome</keyword>
<evidence type="ECO:0000256" key="1">
    <source>
        <dbReference type="ARBA" id="ARBA00001911"/>
    </source>
</evidence>
<evidence type="ECO:0000259" key="6">
    <source>
        <dbReference type="Pfam" id="PF01408"/>
    </source>
</evidence>
<proteinExistence type="inferred from homology"/>
<dbReference type="Proteomes" id="UP000639396">
    <property type="component" value="Unassembled WGS sequence"/>
</dbReference>
<name>A0A927H1F0_9BACL</name>
<dbReference type="SUPFAM" id="SSF51735">
    <property type="entry name" value="NAD(P)-binding Rossmann-fold domains"/>
    <property type="match status" value="1"/>
</dbReference>
<dbReference type="AlphaFoldDB" id="A0A927H1F0"/>
<accession>A0A927H1F0</accession>
<evidence type="ECO:0000259" key="7">
    <source>
        <dbReference type="Pfam" id="PF21252"/>
    </source>
</evidence>